<keyword evidence="6" id="KW-1185">Reference proteome</keyword>
<evidence type="ECO:0000256" key="2">
    <source>
        <dbReference type="ARBA" id="ARBA00023242"/>
    </source>
</evidence>
<dbReference type="Pfam" id="PF00808">
    <property type="entry name" value="CBFD_NFYB_HMF"/>
    <property type="match status" value="1"/>
</dbReference>
<sequence>MDESDEYVPPTSNQLQQPLPIIKTRFPVARIKKIMQADDDIGKVAQATPLVVAKALELFMISLVQESCNQARMRNAKRVSPAHLKQAVLSTEQFDFLAETVGKYPDAVAVSGNKPEPGTGPGRGRRRKVVD</sequence>
<dbReference type="GO" id="GO:0016251">
    <property type="term" value="F:RNA polymerase II general transcription initiation factor activity"/>
    <property type="evidence" value="ECO:0007669"/>
    <property type="project" value="TreeGrafter"/>
</dbReference>
<accession>A0A1E3PVY9</accession>
<dbReference type="PANTHER" id="PTHR10252">
    <property type="entry name" value="HISTONE-LIKE TRANSCRIPTION FACTOR CCAAT-RELATED"/>
    <property type="match status" value="1"/>
</dbReference>
<gene>
    <name evidence="5" type="ORF">LIPSTDRAFT_120598</name>
</gene>
<dbReference type="GO" id="GO:0046982">
    <property type="term" value="F:protein heterodimerization activity"/>
    <property type="evidence" value="ECO:0007669"/>
    <property type="project" value="InterPro"/>
</dbReference>
<dbReference type="CDD" id="cd22906">
    <property type="entry name" value="HFD_DRAP1"/>
    <property type="match status" value="1"/>
</dbReference>
<proteinExistence type="predicted"/>
<dbReference type="SUPFAM" id="SSF47113">
    <property type="entry name" value="Histone-fold"/>
    <property type="match status" value="1"/>
</dbReference>
<evidence type="ECO:0000256" key="1">
    <source>
        <dbReference type="ARBA" id="ARBA00004123"/>
    </source>
</evidence>
<evidence type="ECO:0000259" key="4">
    <source>
        <dbReference type="Pfam" id="PF00808"/>
    </source>
</evidence>
<dbReference type="Proteomes" id="UP000094385">
    <property type="component" value="Unassembled WGS sequence"/>
</dbReference>
<evidence type="ECO:0000313" key="6">
    <source>
        <dbReference type="Proteomes" id="UP000094385"/>
    </source>
</evidence>
<name>A0A1E3PVY9_LIPST</name>
<reference evidence="5 6" key="1">
    <citation type="journal article" date="2016" name="Proc. Natl. Acad. Sci. U.S.A.">
        <title>Comparative genomics of biotechnologically important yeasts.</title>
        <authorList>
            <person name="Riley R."/>
            <person name="Haridas S."/>
            <person name="Wolfe K.H."/>
            <person name="Lopes M.R."/>
            <person name="Hittinger C.T."/>
            <person name="Goeker M."/>
            <person name="Salamov A.A."/>
            <person name="Wisecaver J.H."/>
            <person name="Long T.M."/>
            <person name="Calvey C.H."/>
            <person name="Aerts A.L."/>
            <person name="Barry K.W."/>
            <person name="Choi C."/>
            <person name="Clum A."/>
            <person name="Coughlan A.Y."/>
            <person name="Deshpande S."/>
            <person name="Douglass A.P."/>
            <person name="Hanson S.J."/>
            <person name="Klenk H.-P."/>
            <person name="LaButti K.M."/>
            <person name="Lapidus A."/>
            <person name="Lindquist E.A."/>
            <person name="Lipzen A.M."/>
            <person name="Meier-Kolthoff J.P."/>
            <person name="Ohm R.A."/>
            <person name="Otillar R.P."/>
            <person name="Pangilinan J.L."/>
            <person name="Peng Y."/>
            <person name="Rokas A."/>
            <person name="Rosa C.A."/>
            <person name="Scheuner C."/>
            <person name="Sibirny A.A."/>
            <person name="Slot J.C."/>
            <person name="Stielow J.B."/>
            <person name="Sun H."/>
            <person name="Kurtzman C.P."/>
            <person name="Blackwell M."/>
            <person name="Grigoriev I.V."/>
            <person name="Jeffries T.W."/>
        </authorList>
    </citation>
    <scope>NUCLEOTIDE SEQUENCE [LARGE SCALE GENOMIC DNA]</scope>
    <source>
        <strain evidence="5 6">NRRL Y-11557</strain>
    </source>
</reference>
<dbReference type="PANTHER" id="PTHR10252:SF5">
    <property type="entry name" value="DR1-ASSOCIATED COREPRESSOR"/>
    <property type="match status" value="1"/>
</dbReference>
<dbReference type="EMBL" id="KV454303">
    <property type="protein sequence ID" value="ODQ69593.1"/>
    <property type="molecule type" value="Genomic_DNA"/>
</dbReference>
<dbReference type="FunFam" id="1.10.20.10:FF:000036">
    <property type="entry name" value="CBF/NF-Y family transcription factor"/>
    <property type="match status" value="1"/>
</dbReference>
<dbReference type="OrthoDB" id="653904at2759"/>
<organism evidence="5 6">
    <name type="scientific">Lipomyces starkeyi NRRL Y-11557</name>
    <dbReference type="NCBI Taxonomy" id="675824"/>
    <lineage>
        <taxon>Eukaryota</taxon>
        <taxon>Fungi</taxon>
        <taxon>Dikarya</taxon>
        <taxon>Ascomycota</taxon>
        <taxon>Saccharomycotina</taxon>
        <taxon>Lipomycetes</taxon>
        <taxon>Lipomycetales</taxon>
        <taxon>Lipomycetaceae</taxon>
        <taxon>Lipomyces</taxon>
    </lineage>
</organism>
<dbReference type="GO" id="GO:0001046">
    <property type="term" value="F:core promoter sequence-specific DNA binding"/>
    <property type="evidence" value="ECO:0007669"/>
    <property type="project" value="TreeGrafter"/>
</dbReference>
<dbReference type="Gene3D" id="1.10.20.10">
    <property type="entry name" value="Histone, subunit A"/>
    <property type="match status" value="1"/>
</dbReference>
<dbReference type="InterPro" id="IPR009072">
    <property type="entry name" value="Histone-fold"/>
</dbReference>
<evidence type="ECO:0000313" key="5">
    <source>
        <dbReference type="EMBL" id="ODQ69593.1"/>
    </source>
</evidence>
<dbReference type="InterPro" id="IPR003958">
    <property type="entry name" value="CBFA_NFYB_domain"/>
</dbReference>
<feature type="region of interest" description="Disordered" evidence="3">
    <location>
        <begin position="107"/>
        <end position="131"/>
    </location>
</feature>
<protein>
    <recommendedName>
        <fullName evidence="4">Transcription factor CBF/NF-Y/archaeal histone domain-containing protein</fullName>
    </recommendedName>
</protein>
<feature type="domain" description="Transcription factor CBF/NF-Y/archaeal histone" evidence="4">
    <location>
        <begin position="25"/>
        <end position="88"/>
    </location>
</feature>
<comment type="subcellular location">
    <subcellularLocation>
        <location evidence="1">Nucleus</location>
    </subcellularLocation>
</comment>
<dbReference type="GO" id="GO:0017054">
    <property type="term" value="C:negative cofactor 2 complex"/>
    <property type="evidence" value="ECO:0007669"/>
    <property type="project" value="TreeGrafter"/>
</dbReference>
<dbReference type="STRING" id="675824.A0A1E3PVY9"/>
<keyword evidence="2" id="KW-0539">Nucleus</keyword>
<dbReference type="AlphaFoldDB" id="A0A1E3PVY9"/>
<dbReference type="InterPro" id="IPR050568">
    <property type="entry name" value="Transcr_DNA_Rep_Reg"/>
</dbReference>
<evidence type="ECO:0000256" key="3">
    <source>
        <dbReference type="SAM" id="MobiDB-lite"/>
    </source>
</evidence>